<dbReference type="PRINTS" id="PR00095">
    <property type="entry name" value="ANTSNTHASEI"/>
</dbReference>
<feature type="domain" description="Chorismate-utilising enzyme C-terminal" evidence="5">
    <location>
        <begin position="125"/>
        <end position="380"/>
    </location>
</feature>
<gene>
    <name evidence="6" type="ORF">A3F83_04370</name>
</gene>
<comment type="cofactor">
    <cofactor evidence="1 4">
        <name>pyridoxal 5'-phosphate</name>
        <dbReference type="ChEBI" id="CHEBI:597326"/>
    </cofactor>
</comment>
<organism evidence="6 7">
    <name type="scientific">Candidatus Glassbacteria bacterium RIFCSPLOWO2_12_FULL_58_11</name>
    <dbReference type="NCBI Taxonomy" id="1817867"/>
    <lineage>
        <taxon>Bacteria</taxon>
        <taxon>Candidatus Glassiibacteriota</taxon>
    </lineage>
</organism>
<dbReference type="InterPro" id="IPR043132">
    <property type="entry name" value="BCAT-like_C"/>
</dbReference>
<comment type="caution">
    <text evidence="6">The sequence shown here is derived from an EMBL/GenBank/DDBJ whole genome shotgun (WGS) entry which is preliminary data.</text>
</comment>
<reference evidence="6 7" key="1">
    <citation type="journal article" date="2016" name="Nat. Commun.">
        <title>Thousands of microbial genomes shed light on interconnected biogeochemical processes in an aquifer system.</title>
        <authorList>
            <person name="Anantharaman K."/>
            <person name="Brown C.T."/>
            <person name="Hug L.A."/>
            <person name="Sharon I."/>
            <person name="Castelle C.J."/>
            <person name="Probst A.J."/>
            <person name="Thomas B.C."/>
            <person name="Singh A."/>
            <person name="Wilkins M.J."/>
            <person name="Karaoz U."/>
            <person name="Brodie E.L."/>
            <person name="Williams K.H."/>
            <person name="Hubbard S.S."/>
            <person name="Banfield J.F."/>
        </authorList>
    </citation>
    <scope>NUCLEOTIDE SEQUENCE [LARGE SCALE GENOMIC DNA]</scope>
</reference>
<dbReference type="InterPro" id="IPR043131">
    <property type="entry name" value="BCAT-like_N"/>
</dbReference>
<dbReference type="STRING" id="1817867.A3F83_04370"/>
<dbReference type="PROSITE" id="PS00770">
    <property type="entry name" value="AA_TRANSFER_CLASS_4"/>
    <property type="match status" value="1"/>
</dbReference>
<dbReference type="InterPro" id="IPR005802">
    <property type="entry name" value="ADC_synth_comp_1"/>
</dbReference>
<dbReference type="InterPro" id="IPR019999">
    <property type="entry name" value="Anth_synth_I-like"/>
</dbReference>
<dbReference type="InterPro" id="IPR018300">
    <property type="entry name" value="Aminotrans_IV_CS"/>
</dbReference>
<dbReference type="Proteomes" id="UP000179129">
    <property type="component" value="Unassembled WGS sequence"/>
</dbReference>
<sequence length="605" mass="68358">MLLETALPDRENRLSYLFLEPREVLQTHDPRRVCELLERAERAIGCGLWVAGALSYEAGYALEPALEDLARPSKFSPLVWLGLYERPYVFDHRLDRWSADLPKRAVKTTEDYSWRVDHPSLERSREEFSRDILQIKELIRRGETYQVNYTTRRRFEFSGSPLGLYRALRARQRVPYAGLLRCGDWWVLSLSPELFFRLEPSGKLVTRPMKGTAARGRSAAEDARLKNKLRRDEKNRAENLMIVDLLRNDLGKLCRTGTVSVPRLFSVERYETLFQMTSTVEGRVPPARSGLTGLLTALFPSGSVTGAPKIRTMRLIAGLEASPRGIYTGALGFAAPDGGAVFNVAIRTLEIDGNRGVLGVGGGIVADSQPAAEYEECRLKGLFLSGLSNGPADKEFELVETLLRREGTFPLLEYHLDRMGGSARYFGIPFDRRRARRFILAEAGKFPGSGPQRVRLLLDRRGSLRAECAGFEPLAGKARIAFYGESTDQADRFYYHKTTFRPLYSKAFAEARARGLFDYIFTNRRGEVTEGTICNVYAQFGDILYTPPVRSGLLAGVYRKYLRNVGKPFVREKNLRREDLEKADSLWVSNALQGLLEAELVEEEP</sequence>
<name>A0A1F5YS39_9BACT</name>
<dbReference type="InterPro" id="IPR001544">
    <property type="entry name" value="Aminotrans_IV"/>
</dbReference>
<dbReference type="InterPro" id="IPR005801">
    <property type="entry name" value="ADC_synthase"/>
</dbReference>
<accession>A0A1F5YS39</accession>
<dbReference type="GO" id="GO:0046820">
    <property type="term" value="F:4-amino-4-deoxychorismate synthase activity"/>
    <property type="evidence" value="ECO:0007669"/>
    <property type="project" value="TreeGrafter"/>
</dbReference>
<dbReference type="PANTHER" id="PTHR11236">
    <property type="entry name" value="AMINOBENZOATE/ANTHRANILATE SYNTHASE"/>
    <property type="match status" value="1"/>
</dbReference>
<protein>
    <submittedName>
        <fullName evidence="6">Aminodeoxychorismate synthase, component I</fullName>
    </submittedName>
</protein>
<dbReference type="GO" id="GO:0000162">
    <property type="term" value="P:L-tryptophan biosynthetic process"/>
    <property type="evidence" value="ECO:0007669"/>
    <property type="project" value="TreeGrafter"/>
</dbReference>
<dbReference type="AlphaFoldDB" id="A0A1F5YS39"/>
<evidence type="ECO:0000256" key="1">
    <source>
        <dbReference type="ARBA" id="ARBA00001933"/>
    </source>
</evidence>
<dbReference type="PANTHER" id="PTHR11236:SF50">
    <property type="entry name" value="AMINODEOXYCHORISMATE SYNTHASE COMPONENT 1"/>
    <property type="match status" value="1"/>
</dbReference>
<evidence type="ECO:0000259" key="5">
    <source>
        <dbReference type="Pfam" id="PF00425"/>
    </source>
</evidence>
<dbReference type="InterPro" id="IPR036038">
    <property type="entry name" value="Aminotransferase-like"/>
</dbReference>
<proteinExistence type="inferred from homology"/>
<dbReference type="Pfam" id="PF01063">
    <property type="entry name" value="Aminotran_4"/>
    <property type="match status" value="1"/>
</dbReference>
<dbReference type="SUPFAM" id="SSF56752">
    <property type="entry name" value="D-aminoacid aminotransferase-like PLP-dependent enzymes"/>
    <property type="match status" value="1"/>
</dbReference>
<evidence type="ECO:0000256" key="4">
    <source>
        <dbReference type="RuleBase" id="RU004516"/>
    </source>
</evidence>
<evidence type="ECO:0000256" key="2">
    <source>
        <dbReference type="ARBA" id="ARBA00009320"/>
    </source>
</evidence>
<dbReference type="Gene3D" id="3.20.10.10">
    <property type="entry name" value="D-amino Acid Aminotransferase, subunit A, domain 2"/>
    <property type="match status" value="1"/>
</dbReference>
<dbReference type="NCBIfam" id="TIGR00553">
    <property type="entry name" value="pabB"/>
    <property type="match status" value="1"/>
</dbReference>
<dbReference type="EMBL" id="MFIX01000164">
    <property type="protein sequence ID" value="OGG03000.1"/>
    <property type="molecule type" value="Genomic_DNA"/>
</dbReference>
<evidence type="ECO:0000313" key="7">
    <source>
        <dbReference type="Proteomes" id="UP000179129"/>
    </source>
</evidence>
<evidence type="ECO:0000313" key="6">
    <source>
        <dbReference type="EMBL" id="OGG03000.1"/>
    </source>
</evidence>
<evidence type="ECO:0000256" key="3">
    <source>
        <dbReference type="ARBA" id="ARBA00022898"/>
    </source>
</evidence>
<dbReference type="InterPro" id="IPR015890">
    <property type="entry name" value="Chorismate_C"/>
</dbReference>
<comment type="similarity">
    <text evidence="2">Belongs to the class-IV pyridoxal-phosphate-dependent aminotransferase family.</text>
</comment>
<dbReference type="Gene3D" id="3.30.470.10">
    <property type="match status" value="1"/>
</dbReference>
<dbReference type="Pfam" id="PF00425">
    <property type="entry name" value="Chorismate_bind"/>
    <property type="match status" value="1"/>
</dbReference>
<dbReference type="GO" id="GO:0009396">
    <property type="term" value="P:folic acid-containing compound biosynthetic process"/>
    <property type="evidence" value="ECO:0007669"/>
    <property type="project" value="InterPro"/>
</dbReference>
<dbReference type="Gene3D" id="3.60.120.10">
    <property type="entry name" value="Anthranilate synthase"/>
    <property type="match status" value="1"/>
</dbReference>
<keyword evidence="3 4" id="KW-0663">Pyridoxal phosphate</keyword>
<dbReference type="SUPFAM" id="SSF56322">
    <property type="entry name" value="ADC synthase"/>
    <property type="match status" value="1"/>
</dbReference>